<dbReference type="Gene3D" id="2.60.120.10">
    <property type="entry name" value="Jelly Rolls"/>
    <property type="match status" value="1"/>
</dbReference>
<dbReference type="InterPro" id="IPR012318">
    <property type="entry name" value="HTH_CRP"/>
</dbReference>
<dbReference type="RefSeq" id="WP_254744261.1">
    <property type="nucleotide sequence ID" value="NZ_JANCLU010000016.1"/>
</dbReference>
<evidence type="ECO:0000256" key="3">
    <source>
        <dbReference type="ARBA" id="ARBA00023163"/>
    </source>
</evidence>
<dbReference type="Proteomes" id="UP001205890">
    <property type="component" value="Unassembled WGS sequence"/>
</dbReference>
<evidence type="ECO:0000313" key="7">
    <source>
        <dbReference type="Proteomes" id="UP001205890"/>
    </source>
</evidence>
<organism evidence="6 7">
    <name type="scientific">Alsobacter ponti</name>
    <dbReference type="NCBI Taxonomy" id="2962936"/>
    <lineage>
        <taxon>Bacteria</taxon>
        <taxon>Pseudomonadati</taxon>
        <taxon>Pseudomonadota</taxon>
        <taxon>Alphaproteobacteria</taxon>
        <taxon>Hyphomicrobiales</taxon>
        <taxon>Alsobacteraceae</taxon>
        <taxon>Alsobacter</taxon>
    </lineage>
</organism>
<keyword evidence="1" id="KW-0805">Transcription regulation</keyword>
<dbReference type="CDD" id="cd00038">
    <property type="entry name" value="CAP_ED"/>
    <property type="match status" value="1"/>
</dbReference>
<gene>
    <name evidence="6" type="ORF">NK718_15920</name>
</gene>
<dbReference type="InterPro" id="IPR036390">
    <property type="entry name" value="WH_DNA-bd_sf"/>
</dbReference>
<evidence type="ECO:0000256" key="2">
    <source>
        <dbReference type="ARBA" id="ARBA00023125"/>
    </source>
</evidence>
<dbReference type="InterPro" id="IPR036388">
    <property type="entry name" value="WH-like_DNA-bd_sf"/>
</dbReference>
<protein>
    <submittedName>
        <fullName evidence="6">Helix-turn-helix domain-containing protein</fullName>
    </submittedName>
</protein>
<reference evidence="6 7" key="1">
    <citation type="submission" date="2022-07" db="EMBL/GenBank/DDBJ databases">
        <authorList>
            <person name="Li W.-J."/>
            <person name="Deng Q.-Q."/>
        </authorList>
    </citation>
    <scope>NUCLEOTIDE SEQUENCE [LARGE SCALE GENOMIC DNA]</scope>
    <source>
        <strain evidence="6 7">SYSU M60028</strain>
    </source>
</reference>
<dbReference type="InterPro" id="IPR018490">
    <property type="entry name" value="cNMP-bd_dom_sf"/>
</dbReference>
<dbReference type="Pfam" id="PF00027">
    <property type="entry name" value="cNMP_binding"/>
    <property type="match status" value="1"/>
</dbReference>
<dbReference type="SUPFAM" id="SSF51206">
    <property type="entry name" value="cAMP-binding domain-like"/>
    <property type="match status" value="1"/>
</dbReference>
<dbReference type="Gene3D" id="1.10.10.10">
    <property type="entry name" value="Winged helix-like DNA-binding domain superfamily/Winged helix DNA-binding domain"/>
    <property type="match status" value="1"/>
</dbReference>
<dbReference type="EMBL" id="JANCLU010000016">
    <property type="protein sequence ID" value="MCP8940014.1"/>
    <property type="molecule type" value="Genomic_DNA"/>
</dbReference>
<dbReference type="PRINTS" id="PR00034">
    <property type="entry name" value="HTHCRP"/>
</dbReference>
<dbReference type="PROSITE" id="PS51063">
    <property type="entry name" value="HTH_CRP_2"/>
    <property type="match status" value="1"/>
</dbReference>
<dbReference type="PANTHER" id="PTHR24567:SF75">
    <property type="entry name" value="FUMARATE AND NITRATE REDUCTION REGULATORY PROTEIN"/>
    <property type="match status" value="1"/>
</dbReference>
<dbReference type="InterPro" id="IPR000595">
    <property type="entry name" value="cNMP-bd_dom"/>
</dbReference>
<sequence>MSLDFRPAHDHVDNDRVPPKHDARWTLGFSRDGAVASPLDRATRHLEFEQRSTIFDEGDDARYVYVILEGAVMLSKLLPDGRRQIIELLGPGDVFGVTTTPAHDCCAEALRPTRIVAYDHHAVDGSASLQKLITERMKAQLCAMHDHAVLLGRKSAIERVATFLMRIVPGRGGAGCLGRTERNDQANIRVPLTRQEIADYLGLTLETVSRAFSHLKRDGLLVYGRHDEVTICNVCRLCQYTGSH</sequence>
<evidence type="ECO:0000259" key="4">
    <source>
        <dbReference type="PROSITE" id="PS50042"/>
    </source>
</evidence>
<dbReference type="PANTHER" id="PTHR24567">
    <property type="entry name" value="CRP FAMILY TRANSCRIPTIONAL REGULATORY PROTEIN"/>
    <property type="match status" value="1"/>
</dbReference>
<dbReference type="InterPro" id="IPR050397">
    <property type="entry name" value="Env_Response_Regulators"/>
</dbReference>
<dbReference type="InterPro" id="IPR014710">
    <property type="entry name" value="RmlC-like_jellyroll"/>
</dbReference>
<keyword evidence="3" id="KW-0804">Transcription</keyword>
<name>A0ABT1LEZ7_9HYPH</name>
<evidence type="ECO:0000256" key="1">
    <source>
        <dbReference type="ARBA" id="ARBA00023015"/>
    </source>
</evidence>
<dbReference type="PROSITE" id="PS00042">
    <property type="entry name" value="HTH_CRP_1"/>
    <property type="match status" value="1"/>
</dbReference>
<dbReference type="PROSITE" id="PS50042">
    <property type="entry name" value="CNMP_BINDING_3"/>
    <property type="match status" value="1"/>
</dbReference>
<feature type="domain" description="HTH crp-type" evidence="5">
    <location>
        <begin position="154"/>
        <end position="235"/>
    </location>
</feature>
<dbReference type="SUPFAM" id="SSF46785">
    <property type="entry name" value="Winged helix' DNA-binding domain"/>
    <property type="match status" value="1"/>
</dbReference>
<dbReference type="InterPro" id="IPR018335">
    <property type="entry name" value="Tscrpt_reg_HTH_Crp-type_CS"/>
</dbReference>
<proteinExistence type="predicted"/>
<dbReference type="SMART" id="SM00100">
    <property type="entry name" value="cNMP"/>
    <property type="match status" value="1"/>
</dbReference>
<feature type="domain" description="Cyclic nucleotide-binding" evidence="4">
    <location>
        <begin position="48"/>
        <end position="96"/>
    </location>
</feature>
<keyword evidence="2" id="KW-0238">DNA-binding</keyword>
<dbReference type="CDD" id="cd00092">
    <property type="entry name" value="HTH_CRP"/>
    <property type="match status" value="1"/>
</dbReference>
<evidence type="ECO:0000313" key="6">
    <source>
        <dbReference type="EMBL" id="MCP8940014.1"/>
    </source>
</evidence>
<accession>A0ABT1LEZ7</accession>
<dbReference type="SMART" id="SM00419">
    <property type="entry name" value="HTH_CRP"/>
    <property type="match status" value="1"/>
</dbReference>
<keyword evidence="7" id="KW-1185">Reference proteome</keyword>
<dbReference type="Pfam" id="PF13545">
    <property type="entry name" value="HTH_Crp_2"/>
    <property type="match status" value="1"/>
</dbReference>
<evidence type="ECO:0000259" key="5">
    <source>
        <dbReference type="PROSITE" id="PS51063"/>
    </source>
</evidence>
<comment type="caution">
    <text evidence="6">The sequence shown here is derived from an EMBL/GenBank/DDBJ whole genome shotgun (WGS) entry which is preliminary data.</text>
</comment>